<name>A0A1V6QVW2_9EURO</name>
<organism evidence="1 2">
    <name type="scientific">Penicillium solitum</name>
    <dbReference type="NCBI Taxonomy" id="60172"/>
    <lineage>
        <taxon>Eukaryota</taxon>
        <taxon>Fungi</taxon>
        <taxon>Dikarya</taxon>
        <taxon>Ascomycota</taxon>
        <taxon>Pezizomycotina</taxon>
        <taxon>Eurotiomycetes</taxon>
        <taxon>Eurotiomycetidae</taxon>
        <taxon>Eurotiales</taxon>
        <taxon>Aspergillaceae</taxon>
        <taxon>Penicillium</taxon>
    </lineage>
</organism>
<dbReference type="Proteomes" id="UP000191612">
    <property type="component" value="Unassembled WGS sequence"/>
</dbReference>
<accession>A0A1V6QVW2</accession>
<protein>
    <submittedName>
        <fullName evidence="1">Uncharacterized protein</fullName>
    </submittedName>
</protein>
<reference evidence="2" key="1">
    <citation type="journal article" date="2017" name="Nat. Microbiol.">
        <title>Global analysis of biosynthetic gene clusters reveals vast potential of secondary metabolite production in Penicillium species.</title>
        <authorList>
            <person name="Nielsen J.C."/>
            <person name="Grijseels S."/>
            <person name="Prigent S."/>
            <person name="Ji B."/>
            <person name="Dainat J."/>
            <person name="Nielsen K.F."/>
            <person name="Frisvad J.C."/>
            <person name="Workman M."/>
            <person name="Nielsen J."/>
        </authorList>
    </citation>
    <scope>NUCLEOTIDE SEQUENCE [LARGE SCALE GENOMIC DNA]</scope>
    <source>
        <strain evidence="2">IBT 29525</strain>
    </source>
</reference>
<proteinExistence type="predicted"/>
<evidence type="ECO:0000313" key="2">
    <source>
        <dbReference type="Proteomes" id="UP000191612"/>
    </source>
</evidence>
<sequence>MSGMRQMVASASTINMTHTVTRQYFTHESPLWEEAKFNGQVEKCADIYHSVLLQVLTIFEFFDYQIVGKVMMLLKLVGAVELGLLFSASEFDKANVRSRKAAQSPSSRCRDRRWNRIWESQAMSASRYLAFSSHNLSLKLALASVGWTMVARERLKEHNADLPDFYAVNLNRPLSFSSL</sequence>
<keyword evidence="2" id="KW-1185">Reference proteome</keyword>
<gene>
    <name evidence="1" type="ORF">PENSOL_c033G07493</name>
</gene>
<comment type="caution">
    <text evidence="1">The sequence shown here is derived from an EMBL/GenBank/DDBJ whole genome shotgun (WGS) entry which is preliminary data.</text>
</comment>
<dbReference type="EMBL" id="MDYO01000033">
    <property type="protein sequence ID" value="OQD93348.1"/>
    <property type="molecule type" value="Genomic_DNA"/>
</dbReference>
<dbReference type="AlphaFoldDB" id="A0A1V6QVW2"/>
<evidence type="ECO:0000313" key="1">
    <source>
        <dbReference type="EMBL" id="OQD93348.1"/>
    </source>
</evidence>